<organism evidence="2 3">
    <name type="scientific">Caproiciproducens galactitolivorans</name>
    <dbReference type="NCBI Taxonomy" id="642589"/>
    <lineage>
        <taxon>Bacteria</taxon>
        <taxon>Bacillati</taxon>
        <taxon>Bacillota</taxon>
        <taxon>Clostridia</taxon>
        <taxon>Eubacteriales</taxon>
        <taxon>Acutalibacteraceae</taxon>
        <taxon>Caproiciproducens</taxon>
    </lineage>
</organism>
<dbReference type="Proteomes" id="UP001082703">
    <property type="component" value="Unassembled WGS sequence"/>
</dbReference>
<sequence>MNTDLTSVFSLDFYSDPNAVNRILSCNDETSYYGLSLTPQDAAALMKTREEELRFNGRVEVGSETIIKLIEAFCDSSYITQNDYAETLQQLIEIFYGAKTETEDRISDDELIAFLRNSFETRCGGSLEALYERDVQKLAENLRSGVKDYTNMNPDEEETEEEYDE</sequence>
<accession>A0ABT4BW52</accession>
<feature type="compositionally biased region" description="Acidic residues" evidence="1">
    <location>
        <begin position="154"/>
        <end position="165"/>
    </location>
</feature>
<evidence type="ECO:0000313" key="3">
    <source>
        <dbReference type="Proteomes" id="UP001082703"/>
    </source>
</evidence>
<gene>
    <name evidence="2" type="ORF">OUY18_12765</name>
</gene>
<evidence type="ECO:0000256" key="1">
    <source>
        <dbReference type="SAM" id="MobiDB-lite"/>
    </source>
</evidence>
<feature type="region of interest" description="Disordered" evidence="1">
    <location>
        <begin position="146"/>
        <end position="165"/>
    </location>
</feature>
<proteinExistence type="predicted"/>
<evidence type="ECO:0000313" key="2">
    <source>
        <dbReference type="EMBL" id="MCY1715119.1"/>
    </source>
</evidence>
<dbReference type="RefSeq" id="WP_268059156.1">
    <property type="nucleotide sequence ID" value="NZ_JAPOHA010000016.1"/>
</dbReference>
<reference evidence="2 3" key="1">
    <citation type="submission" date="2022-11" db="EMBL/GenBank/DDBJ databases">
        <authorList>
            <person name="Caiyu Z."/>
        </authorList>
    </citation>
    <scope>NUCLEOTIDE SEQUENCE [LARGE SCALE GENOMIC DNA]</scope>
    <source>
        <strain evidence="2 3">YR-4</strain>
    </source>
</reference>
<dbReference type="EMBL" id="JAPOHA010000016">
    <property type="protein sequence ID" value="MCY1715119.1"/>
    <property type="molecule type" value="Genomic_DNA"/>
</dbReference>
<comment type="caution">
    <text evidence="2">The sequence shown here is derived from an EMBL/GenBank/DDBJ whole genome shotgun (WGS) entry which is preliminary data.</text>
</comment>
<dbReference type="Pfam" id="PF19848">
    <property type="entry name" value="DUF6323"/>
    <property type="match status" value="1"/>
</dbReference>
<keyword evidence="3" id="KW-1185">Reference proteome</keyword>
<name>A0ABT4BW52_9FIRM</name>
<protein>
    <submittedName>
        <fullName evidence="2">DUF6323 family protein</fullName>
    </submittedName>
</protein>
<dbReference type="InterPro" id="IPR046286">
    <property type="entry name" value="DUF6323"/>
</dbReference>